<comment type="cofactor">
    <cofactor evidence="8">
        <name>Mg(2+)</name>
        <dbReference type="ChEBI" id="CHEBI:18420"/>
    </cofactor>
</comment>
<dbReference type="SMART" id="SM00316">
    <property type="entry name" value="S1"/>
    <property type="match status" value="1"/>
</dbReference>
<dbReference type="RefSeq" id="WP_090663117.1">
    <property type="nucleotide sequence ID" value="NZ_FOXQ01000019.1"/>
</dbReference>
<comment type="similarity">
    <text evidence="1 8">Belongs to the polyribonucleotide nucleotidyltransferase family.</text>
</comment>
<keyword evidence="3 8" id="KW-0808">Transferase</keyword>
<dbReference type="FunFam" id="3.30.1370.10:FF:000001">
    <property type="entry name" value="Polyribonucleotide nucleotidyltransferase"/>
    <property type="match status" value="1"/>
</dbReference>
<dbReference type="SUPFAM" id="SSF50249">
    <property type="entry name" value="Nucleic acid-binding proteins"/>
    <property type="match status" value="1"/>
</dbReference>
<feature type="binding site" evidence="8">
    <location>
        <position position="497"/>
    </location>
    <ligand>
        <name>Mg(2+)</name>
        <dbReference type="ChEBI" id="CHEBI:18420"/>
    </ligand>
</feature>
<protein>
    <recommendedName>
        <fullName evidence="8">Polyribonucleotide nucleotidyltransferase</fullName>
        <ecNumber evidence="8">2.7.7.8</ecNumber>
    </recommendedName>
    <alternativeName>
        <fullName evidence="8">Polynucleotide phosphorylase</fullName>
        <shortName evidence="8">PNPase</shortName>
    </alternativeName>
</protein>
<evidence type="ECO:0000256" key="7">
    <source>
        <dbReference type="ARBA" id="ARBA00022884"/>
    </source>
</evidence>
<keyword evidence="7 8" id="KW-0694">RNA-binding</keyword>
<dbReference type="CDD" id="cd02393">
    <property type="entry name" value="KH-I_PNPase"/>
    <property type="match status" value="1"/>
</dbReference>
<dbReference type="InterPro" id="IPR015847">
    <property type="entry name" value="ExoRNase_PH_dom2"/>
</dbReference>
<keyword evidence="6 8" id="KW-0460">Magnesium</keyword>
<dbReference type="PANTHER" id="PTHR11252">
    <property type="entry name" value="POLYRIBONUCLEOTIDE NUCLEOTIDYLTRANSFERASE"/>
    <property type="match status" value="1"/>
</dbReference>
<evidence type="ECO:0000313" key="11">
    <source>
        <dbReference type="Proteomes" id="UP000199031"/>
    </source>
</evidence>
<dbReference type="Pfam" id="PF03726">
    <property type="entry name" value="PNPase"/>
    <property type="match status" value="1"/>
</dbReference>
<comment type="catalytic activity">
    <reaction evidence="8">
        <text>RNA(n+1) + phosphate = RNA(n) + a ribonucleoside 5'-diphosphate</text>
        <dbReference type="Rhea" id="RHEA:22096"/>
        <dbReference type="Rhea" id="RHEA-COMP:14527"/>
        <dbReference type="Rhea" id="RHEA-COMP:17342"/>
        <dbReference type="ChEBI" id="CHEBI:43474"/>
        <dbReference type="ChEBI" id="CHEBI:57930"/>
        <dbReference type="ChEBI" id="CHEBI:140395"/>
        <dbReference type="EC" id="2.7.7.8"/>
    </reaction>
</comment>
<dbReference type="STRING" id="1465490.SAMN05444277_11925"/>
<dbReference type="Pfam" id="PF00013">
    <property type="entry name" value="KH_1"/>
    <property type="match status" value="1"/>
</dbReference>
<evidence type="ECO:0000259" key="9">
    <source>
        <dbReference type="PROSITE" id="PS50126"/>
    </source>
</evidence>
<dbReference type="InterPro" id="IPR020568">
    <property type="entry name" value="Ribosomal_Su5_D2-typ_SF"/>
</dbReference>
<dbReference type="NCBIfam" id="NF008805">
    <property type="entry name" value="PRK11824.1"/>
    <property type="match status" value="1"/>
</dbReference>
<keyword evidence="4 8" id="KW-0548">Nucleotidyltransferase</keyword>
<dbReference type="OrthoDB" id="9804305at2"/>
<dbReference type="GO" id="GO:0005829">
    <property type="term" value="C:cytosol"/>
    <property type="evidence" value="ECO:0007669"/>
    <property type="project" value="TreeGrafter"/>
</dbReference>
<comment type="subcellular location">
    <subcellularLocation>
        <location evidence="8">Cytoplasm</location>
    </subcellularLocation>
</comment>
<dbReference type="Gene3D" id="2.40.50.140">
    <property type="entry name" value="Nucleic acid-binding proteins"/>
    <property type="match status" value="1"/>
</dbReference>
<dbReference type="InterPro" id="IPR001247">
    <property type="entry name" value="ExoRNase_PH_dom1"/>
</dbReference>
<evidence type="ECO:0000256" key="3">
    <source>
        <dbReference type="ARBA" id="ARBA00022679"/>
    </source>
</evidence>
<keyword evidence="11" id="KW-1185">Reference proteome</keyword>
<dbReference type="InterPro" id="IPR012162">
    <property type="entry name" value="PNPase"/>
</dbReference>
<name>A0A1I5ZCH4_9BACT</name>
<dbReference type="Pfam" id="PF00575">
    <property type="entry name" value="S1"/>
    <property type="match status" value="1"/>
</dbReference>
<dbReference type="PROSITE" id="PS50084">
    <property type="entry name" value="KH_TYPE_1"/>
    <property type="match status" value="1"/>
</dbReference>
<evidence type="ECO:0000256" key="4">
    <source>
        <dbReference type="ARBA" id="ARBA00022695"/>
    </source>
</evidence>
<keyword evidence="2 8" id="KW-0963">Cytoplasm</keyword>
<dbReference type="Pfam" id="PF01138">
    <property type="entry name" value="RNase_PH"/>
    <property type="match status" value="2"/>
</dbReference>
<dbReference type="InterPro" id="IPR003029">
    <property type="entry name" value="S1_domain"/>
</dbReference>
<dbReference type="GO" id="GO:0006396">
    <property type="term" value="P:RNA processing"/>
    <property type="evidence" value="ECO:0007669"/>
    <property type="project" value="InterPro"/>
</dbReference>
<dbReference type="Gene3D" id="3.30.230.70">
    <property type="entry name" value="GHMP Kinase, N-terminal domain"/>
    <property type="match status" value="2"/>
</dbReference>
<feature type="binding site" evidence="8">
    <location>
        <position position="491"/>
    </location>
    <ligand>
        <name>Mg(2+)</name>
        <dbReference type="ChEBI" id="CHEBI:18420"/>
    </ligand>
</feature>
<sequence length="714" mass="79164">MLSQPFQSSFKLPDGQEVIIETGRLARQADGSVTVRQGNCIILATVVAAKEPKEGQDWFPLTVDYNEKFASAGRIPGSFFKREGRLNDYEILISRLIDRALRPLFPDDYFCDVQVLVTLVSSDPEVMPDSLACLAASAALAVSDVPVKEIISEVRVARVDGEMVVNPKRSDLAKADMDFIIGATEKNLMMVEGESQECSEEDLVKALQLAHDAIRVQIKAQQELRDKVGVKGKREYALPEQNEELKEKVIAFCKDRLYQVAAGGTAKHERSEAFKLVKDELLLSLPEDTTDEHRKLAKKYYEDLQWEVVRNMILDDRKRLDGRKLDEVRSLNMETDVLPAPHGSALFTRGETQSLTTVTLGTPLDELLVESAATSDYSKFILHYNFPPFSTGEVKPMRGPGRREVGHGNLAMRSLKQMMPGNDYAYTVRVVSDILESNGSSSMATVCAGSLALMDAGVPLPKHVGGVAMGLITRSSDNKYAILTDILGDEDHLGDMDFKVTGTRDGICGVQMDIKIDGLSMDVMREALEQARKGRLHILDAMYEAMPVAREEVKPHAPRMEKLIIDKEFIGAVIGPGGKVIQEIQKETGTTINIEEVGNFGEVSIFSTNKESVERALKWVKGIVAVPQVGEVYEAKVKTIQPYGAFVEFLPKKEGLLHISEISWKRLETMEGVFKEGDIVKVKLIGLDPKTGKFKLSRKALMPKPEPKPKPQED</sequence>
<dbReference type="InterPro" id="IPR012340">
    <property type="entry name" value="NA-bd_OB-fold"/>
</dbReference>
<comment type="function">
    <text evidence="8">Involved in mRNA degradation. Catalyzes the phosphorolysis of single-stranded polyribonucleotides processively in the 3'- to 5'-direction.</text>
</comment>
<feature type="domain" description="S1 motif" evidence="9">
    <location>
        <begin position="630"/>
        <end position="699"/>
    </location>
</feature>
<dbReference type="EMBL" id="FOXQ01000019">
    <property type="protein sequence ID" value="SFQ54142.1"/>
    <property type="molecule type" value="Genomic_DNA"/>
</dbReference>
<organism evidence="10 11">
    <name type="scientific">Parafilimonas terrae</name>
    <dbReference type="NCBI Taxonomy" id="1465490"/>
    <lineage>
        <taxon>Bacteria</taxon>
        <taxon>Pseudomonadati</taxon>
        <taxon>Bacteroidota</taxon>
        <taxon>Chitinophagia</taxon>
        <taxon>Chitinophagales</taxon>
        <taxon>Chitinophagaceae</taxon>
        <taxon>Parafilimonas</taxon>
    </lineage>
</organism>
<dbReference type="InterPro" id="IPR004088">
    <property type="entry name" value="KH_dom_type_1"/>
</dbReference>
<dbReference type="PROSITE" id="PS50126">
    <property type="entry name" value="S1"/>
    <property type="match status" value="1"/>
</dbReference>
<evidence type="ECO:0000256" key="5">
    <source>
        <dbReference type="ARBA" id="ARBA00022723"/>
    </source>
</evidence>
<dbReference type="InterPro" id="IPR027408">
    <property type="entry name" value="PNPase/RNase_PH_dom_sf"/>
</dbReference>
<dbReference type="SUPFAM" id="SSF46915">
    <property type="entry name" value="Polynucleotide phosphorylase/guanosine pentaphosphate synthase (PNPase/GPSI), domain 3"/>
    <property type="match status" value="1"/>
</dbReference>
<reference evidence="10 11" key="1">
    <citation type="submission" date="2016-10" db="EMBL/GenBank/DDBJ databases">
        <authorList>
            <person name="de Groot N.N."/>
        </authorList>
    </citation>
    <scope>NUCLEOTIDE SEQUENCE [LARGE SCALE GENOMIC DNA]</scope>
    <source>
        <strain evidence="10 11">DSM 28286</strain>
    </source>
</reference>
<evidence type="ECO:0000256" key="8">
    <source>
        <dbReference type="HAMAP-Rule" id="MF_01595"/>
    </source>
</evidence>
<dbReference type="GO" id="GO:0006402">
    <property type="term" value="P:mRNA catabolic process"/>
    <property type="evidence" value="ECO:0007669"/>
    <property type="project" value="UniProtKB-UniRule"/>
</dbReference>
<dbReference type="Proteomes" id="UP000199031">
    <property type="component" value="Unassembled WGS sequence"/>
</dbReference>
<dbReference type="SUPFAM" id="SSF54211">
    <property type="entry name" value="Ribosomal protein S5 domain 2-like"/>
    <property type="match status" value="2"/>
</dbReference>
<gene>
    <name evidence="8" type="primary">pnp</name>
    <name evidence="10" type="ORF">SAMN05444277_11925</name>
</gene>
<dbReference type="GO" id="GO:0000175">
    <property type="term" value="F:3'-5'-RNA exonuclease activity"/>
    <property type="evidence" value="ECO:0007669"/>
    <property type="project" value="TreeGrafter"/>
</dbReference>
<evidence type="ECO:0000256" key="2">
    <source>
        <dbReference type="ARBA" id="ARBA00022490"/>
    </source>
</evidence>
<proteinExistence type="inferred from homology"/>
<dbReference type="EC" id="2.7.7.8" evidence="8"/>
<dbReference type="GO" id="GO:0004654">
    <property type="term" value="F:polyribonucleotide nucleotidyltransferase activity"/>
    <property type="evidence" value="ECO:0007669"/>
    <property type="project" value="UniProtKB-UniRule"/>
</dbReference>
<dbReference type="SUPFAM" id="SSF54791">
    <property type="entry name" value="Eukaryotic type KH-domain (KH-domain type I)"/>
    <property type="match status" value="1"/>
</dbReference>
<evidence type="ECO:0000256" key="6">
    <source>
        <dbReference type="ARBA" id="ARBA00022842"/>
    </source>
</evidence>
<dbReference type="InterPro" id="IPR004087">
    <property type="entry name" value="KH_dom"/>
</dbReference>
<dbReference type="Gene3D" id="3.30.1370.10">
    <property type="entry name" value="K Homology domain, type 1"/>
    <property type="match status" value="1"/>
</dbReference>
<dbReference type="FunFam" id="3.30.230.70:FF:000001">
    <property type="entry name" value="Polyribonucleotide nucleotidyltransferase"/>
    <property type="match status" value="1"/>
</dbReference>
<accession>A0A1I5ZCH4</accession>
<dbReference type="GO" id="GO:0003723">
    <property type="term" value="F:RNA binding"/>
    <property type="evidence" value="ECO:0007669"/>
    <property type="project" value="UniProtKB-UniRule"/>
</dbReference>
<dbReference type="GO" id="GO:0000287">
    <property type="term" value="F:magnesium ion binding"/>
    <property type="evidence" value="ECO:0007669"/>
    <property type="project" value="UniProtKB-UniRule"/>
</dbReference>
<dbReference type="InterPro" id="IPR036612">
    <property type="entry name" value="KH_dom_type_1_sf"/>
</dbReference>
<dbReference type="FunFam" id="3.30.230.70:FF:000002">
    <property type="entry name" value="Polyribonucleotide nucleotidyltransferase"/>
    <property type="match status" value="1"/>
</dbReference>
<dbReference type="PIRSF" id="PIRSF005499">
    <property type="entry name" value="PNPase"/>
    <property type="match status" value="1"/>
</dbReference>
<dbReference type="InterPro" id="IPR036456">
    <property type="entry name" value="PNPase_PH_RNA-bd_sf"/>
</dbReference>
<keyword evidence="5 8" id="KW-0479">Metal-binding</keyword>
<dbReference type="AlphaFoldDB" id="A0A1I5ZCH4"/>
<evidence type="ECO:0000313" key="10">
    <source>
        <dbReference type="EMBL" id="SFQ54142.1"/>
    </source>
</evidence>
<dbReference type="HAMAP" id="MF_01595">
    <property type="entry name" value="PNPase"/>
    <property type="match status" value="1"/>
</dbReference>
<dbReference type="PANTHER" id="PTHR11252:SF0">
    <property type="entry name" value="POLYRIBONUCLEOTIDE NUCLEOTIDYLTRANSFERASE 1, MITOCHONDRIAL"/>
    <property type="match status" value="1"/>
</dbReference>
<dbReference type="SUPFAM" id="SSF55666">
    <property type="entry name" value="Ribonuclease PH domain 2-like"/>
    <property type="match status" value="2"/>
</dbReference>
<dbReference type="NCBIfam" id="TIGR03591">
    <property type="entry name" value="polynuc_phos"/>
    <property type="match status" value="1"/>
</dbReference>
<dbReference type="CDD" id="cd11364">
    <property type="entry name" value="RNase_PH_PNPase_2"/>
    <property type="match status" value="1"/>
</dbReference>
<evidence type="ECO:0000256" key="1">
    <source>
        <dbReference type="ARBA" id="ARBA00007404"/>
    </source>
</evidence>
<dbReference type="InterPro" id="IPR036345">
    <property type="entry name" value="ExoRNase_PH_dom2_sf"/>
</dbReference>
<dbReference type="InterPro" id="IPR015848">
    <property type="entry name" value="PNPase_PH_RNA-bd_bac/org-type"/>
</dbReference>
<dbReference type="SMART" id="SM00322">
    <property type="entry name" value="KH"/>
    <property type="match status" value="1"/>
</dbReference>
<dbReference type="Pfam" id="PF03725">
    <property type="entry name" value="RNase_PH_C"/>
    <property type="match status" value="2"/>
</dbReference>